<accession>A0A0K0EFA5</accession>
<evidence type="ECO:0000313" key="1">
    <source>
        <dbReference type="WBParaSite" id="SSTP_0000816800.1"/>
    </source>
</evidence>
<organism evidence="1">
    <name type="scientific">Strongyloides stercoralis</name>
    <name type="common">Threadworm</name>
    <dbReference type="NCBI Taxonomy" id="6248"/>
    <lineage>
        <taxon>Eukaryota</taxon>
        <taxon>Metazoa</taxon>
        <taxon>Ecdysozoa</taxon>
        <taxon>Nematoda</taxon>
        <taxon>Chromadorea</taxon>
        <taxon>Rhabditida</taxon>
        <taxon>Tylenchina</taxon>
        <taxon>Panagrolaimomorpha</taxon>
        <taxon>Strongyloidoidea</taxon>
        <taxon>Strongyloididae</taxon>
        <taxon>Strongyloides</taxon>
    </lineage>
</organism>
<proteinExistence type="predicted"/>
<reference evidence="1" key="1">
    <citation type="submission" date="2015-08" db="UniProtKB">
        <authorList>
            <consortium name="WormBaseParasite"/>
        </authorList>
    </citation>
    <scope>IDENTIFICATION</scope>
</reference>
<dbReference type="AlphaFoldDB" id="A0A0K0EFA5"/>
<sequence>MVFLLGESSPTFENNNMDIVERRQFLNKLQNYLQHQYKNMFIPTPYLNKRSKHNIETRSVNEFNNCYFSPIQCVMDKRKK</sequence>
<name>A0A0K0EFA5_STRER</name>
<protein>
    <submittedName>
        <fullName evidence="1">Uncharacterized protein</fullName>
    </submittedName>
</protein>
<dbReference type="WBParaSite" id="SSTP_0000816800.1">
    <property type="protein sequence ID" value="SSTP_0000816800.1"/>
    <property type="gene ID" value="SSTP_0000816800"/>
</dbReference>